<keyword evidence="6" id="KW-0472">Membrane</keyword>
<dbReference type="Proteomes" id="UP001623041">
    <property type="component" value="Unassembled WGS sequence"/>
</dbReference>
<feature type="domain" description="Thioredoxin" evidence="7">
    <location>
        <begin position="26"/>
        <end position="232"/>
    </location>
</feature>
<dbReference type="PROSITE" id="PS51352">
    <property type="entry name" value="THIOREDOXIN_2"/>
    <property type="match status" value="1"/>
</dbReference>
<evidence type="ECO:0000256" key="4">
    <source>
        <dbReference type="ARBA" id="ARBA00023157"/>
    </source>
</evidence>
<accession>A0ABW8R907</accession>
<name>A0ABW8R907_9BACI</name>
<reference evidence="8 9" key="1">
    <citation type="submission" date="2024-11" db="EMBL/GenBank/DDBJ databases">
        <authorList>
            <person name="Lucas J.A."/>
        </authorList>
    </citation>
    <scope>NUCLEOTIDE SEQUENCE [LARGE SCALE GENOMIC DNA]</scope>
    <source>
        <strain evidence="8 9">Z 5.4</strain>
    </source>
</reference>
<gene>
    <name evidence="8" type="ORF">ACJEBI_00345</name>
</gene>
<dbReference type="Pfam" id="PF13462">
    <property type="entry name" value="Thioredoxin_4"/>
    <property type="match status" value="1"/>
</dbReference>
<dbReference type="EMBL" id="JBJHQH010000001">
    <property type="protein sequence ID" value="MFK9089929.1"/>
    <property type="molecule type" value="Genomic_DNA"/>
</dbReference>
<sequence length="234" mass="26444">MANNKKNNNTQSKSSSKFIFWIIGLVAIGILALIFFGNHSKDQEKSTGNEIDYSNQPFLGKEDAPVSIIEFGDYKCPNCKNFDESVIPIIEKELVDTGKAKLYFMNYAFINVDSTRTAKFAESVYQVLGNDTFWKFHDLIYKKQPEDTKYEKIDLFTEKFLSDTLKEVASDADVNKVVKHFNADKSKESFQKDMDLAEKLGATGTPAIYVNGQPFEGQTIDHLKDMVDKAAKGE</sequence>
<keyword evidence="6" id="KW-1133">Transmembrane helix</keyword>
<comment type="caution">
    <text evidence="8">The sequence shown here is derived from an EMBL/GenBank/DDBJ whole genome shotgun (WGS) entry which is preliminary data.</text>
</comment>
<comment type="similarity">
    <text evidence="1">Belongs to the thioredoxin family. DsbA subfamily.</text>
</comment>
<feature type="transmembrane region" description="Helical" evidence="6">
    <location>
        <begin position="18"/>
        <end position="36"/>
    </location>
</feature>
<evidence type="ECO:0000256" key="1">
    <source>
        <dbReference type="ARBA" id="ARBA00005791"/>
    </source>
</evidence>
<keyword evidence="9" id="KW-1185">Reference proteome</keyword>
<evidence type="ECO:0000259" key="7">
    <source>
        <dbReference type="PROSITE" id="PS51352"/>
    </source>
</evidence>
<protein>
    <submittedName>
        <fullName evidence="8">DsbA family protein</fullName>
    </submittedName>
</protein>
<dbReference type="InterPro" id="IPR012336">
    <property type="entry name" value="Thioredoxin-like_fold"/>
</dbReference>
<proteinExistence type="inferred from homology"/>
<keyword evidence="4" id="KW-1015">Disulfide bond</keyword>
<dbReference type="PANTHER" id="PTHR13887:SF14">
    <property type="entry name" value="DISULFIDE BOND FORMATION PROTEIN D"/>
    <property type="match status" value="1"/>
</dbReference>
<evidence type="ECO:0000313" key="8">
    <source>
        <dbReference type="EMBL" id="MFK9089929.1"/>
    </source>
</evidence>
<organism evidence="8 9">
    <name type="scientific">Bacillus salipaludis</name>
    <dbReference type="NCBI Taxonomy" id="2547811"/>
    <lineage>
        <taxon>Bacteria</taxon>
        <taxon>Bacillati</taxon>
        <taxon>Bacillota</taxon>
        <taxon>Bacilli</taxon>
        <taxon>Bacillales</taxon>
        <taxon>Bacillaceae</taxon>
        <taxon>Bacillus</taxon>
    </lineage>
</organism>
<dbReference type="RefSeq" id="WP_406578652.1">
    <property type="nucleotide sequence ID" value="NZ_JBJHQH010000001.1"/>
</dbReference>
<evidence type="ECO:0000256" key="5">
    <source>
        <dbReference type="ARBA" id="ARBA00023284"/>
    </source>
</evidence>
<dbReference type="SUPFAM" id="SSF52833">
    <property type="entry name" value="Thioredoxin-like"/>
    <property type="match status" value="1"/>
</dbReference>
<evidence type="ECO:0000256" key="6">
    <source>
        <dbReference type="SAM" id="Phobius"/>
    </source>
</evidence>
<evidence type="ECO:0000313" key="9">
    <source>
        <dbReference type="Proteomes" id="UP001623041"/>
    </source>
</evidence>
<dbReference type="PANTHER" id="PTHR13887">
    <property type="entry name" value="GLUTATHIONE S-TRANSFERASE KAPPA"/>
    <property type="match status" value="1"/>
</dbReference>
<evidence type="ECO:0000256" key="2">
    <source>
        <dbReference type="ARBA" id="ARBA00022729"/>
    </source>
</evidence>
<keyword evidence="5" id="KW-0676">Redox-active center</keyword>
<dbReference type="InterPro" id="IPR013766">
    <property type="entry name" value="Thioredoxin_domain"/>
</dbReference>
<keyword evidence="3" id="KW-0560">Oxidoreductase</keyword>
<dbReference type="Gene3D" id="3.40.30.10">
    <property type="entry name" value="Glutaredoxin"/>
    <property type="match status" value="1"/>
</dbReference>
<evidence type="ECO:0000256" key="3">
    <source>
        <dbReference type="ARBA" id="ARBA00023002"/>
    </source>
</evidence>
<keyword evidence="6" id="KW-0812">Transmembrane</keyword>
<dbReference type="InterPro" id="IPR036249">
    <property type="entry name" value="Thioredoxin-like_sf"/>
</dbReference>
<keyword evidence="2" id="KW-0732">Signal</keyword>